<evidence type="ECO:0000256" key="4">
    <source>
        <dbReference type="ARBA" id="ARBA00023004"/>
    </source>
</evidence>
<evidence type="ECO:0000313" key="9">
    <source>
        <dbReference type="Proteomes" id="UP000067626"/>
    </source>
</evidence>
<dbReference type="AlphaFoldDB" id="A0A0K1EJD4"/>
<evidence type="ECO:0000256" key="1">
    <source>
        <dbReference type="ARBA" id="ARBA00022714"/>
    </source>
</evidence>
<reference evidence="8 9" key="1">
    <citation type="submission" date="2015-07" db="EMBL/GenBank/DDBJ databases">
        <title>Genome analysis of myxobacterium Chondromyces crocatus Cm c5 reveals a high potential for natural compound synthesis and the genetic basis for the loss of fruiting body formation.</title>
        <authorList>
            <person name="Zaburannyi N."/>
            <person name="Bunk B."/>
            <person name="Maier J."/>
            <person name="Overmann J."/>
            <person name="Mueller R."/>
        </authorList>
    </citation>
    <scope>NUCLEOTIDE SEQUENCE [LARGE SCALE GENOMIC DNA]</scope>
    <source>
        <strain evidence="8 9">Cm c5</strain>
    </source>
</reference>
<dbReference type="OrthoDB" id="9790995at2"/>
<proteinExistence type="predicted"/>
<dbReference type="Gene3D" id="2.102.10.10">
    <property type="entry name" value="Rieske [2Fe-2S] iron-sulphur domain"/>
    <property type="match status" value="1"/>
</dbReference>
<accession>A0A0K1EJD4</accession>
<keyword evidence="3" id="KW-0560">Oxidoreductase</keyword>
<evidence type="ECO:0000256" key="6">
    <source>
        <dbReference type="SAM" id="MobiDB-lite"/>
    </source>
</evidence>
<dbReference type="GO" id="GO:0046872">
    <property type="term" value="F:metal ion binding"/>
    <property type="evidence" value="ECO:0007669"/>
    <property type="project" value="UniProtKB-KW"/>
</dbReference>
<dbReference type="KEGG" id="ccro:CMC5_051380"/>
<name>A0A0K1EJD4_CHOCO</name>
<gene>
    <name evidence="8" type="ORF">CMC5_051380</name>
</gene>
<evidence type="ECO:0000256" key="3">
    <source>
        <dbReference type="ARBA" id="ARBA00023002"/>
    </source>
</evidence>
<evidence type="ECO:0000256" key="5">
    <source>
        <dbReference type="ARBA" id="ARBA00023014"/>
    </source>
</evidence>
<dbReference type="SUPFAM" id="SSF55961">
    <property type="entry name" value="Bet v1-like"/>
    <property type="match status" value="1"/>
</dbReference>
<dbReference type="PANTHER" id="PTHR21266">
    <property type="entry name" value="IRON-SULFUR DOMAIN CONTAINING PROTEIN"/>
    <property type="match status" value="1"/>
</dbReference>
<evidence type="ECO:0000256" key="2">
    <source>
        <dbReference type="ARBA" id="ARBA00022723"/>
    </source>
</evidence>
<dbReference type="Proteomes" id="UP000067626">
    <property type="component" value="Chromosome"/>
</dbReference>
<dbReference type="InterPro" id="IPR036922">
    <property type="entry name" value="Rieske_2Fe-2S_sf"/>
</dbReference>
<dbReference type="SUPFAM" id="SSF50022">
    <property type="entry name" value="ISP domain"/>
    <property type="match status" value="1"/>
</dbReference>
<dbReference type="InterPro" id="IPR017941">
    <property type="entry name" value="Rieske_2Fe-2S"/>
</dbReference>
<keyword evidence="2" id="KW-0479">Metal-binding</keyword>
<organism evidence="8 9">
    <name type="scientific">Chondromyces crocatus</name>
    <dbReference type="NCBI Taxonomy" id="52"/>
    <lineage>
        <taxon>Bacteria</taxon>
        <taxon>Pseudomonadati</taxon>
        <taxon>Myxococcota</taxon>
        <taxon>Polyangia</taxon>
        <taxon>Polyangiales</taxon>
        <taxon>Polyangiaceae</taxon>
        <taxon>Chondromyces</taxon>
    </lineage>
</organism>
<feature type="region of interest" description="Disordered" evidence="6">
    <location>
        <begin position="1"/>
        <end position="26"/>
    </location>
</feature>
<keyword evidence="4" id="KW-0408">Iron</keyword>
<dbReference type="Gene3D" id="3.90.380.10">
    <property type="entry name" value="Naphthalene 1,2-dioxygenase Alpha Subunit, Chain A, domain 1"/>
    <property type="match status" value="1"/>
</dbReference>
<dbReference type="PANTHER" id="PTHR21266:SF59">
    <property type="entry name" value="BLR4922 PROTEIN"/>
    <property type="match status" value="1"/>
</dbReference>
<evidence type="ECO:0000313" key="8">
    <source>
        <dbReference type="EMBL" id="AKT40981.1"/>
    </source>
</evidence>
<keyword evidence="9" id="KW-1185">Reference proteome</keyword>
<evidence type="ECO:0000259" key="7">
    <source>
        <dbReference type="PROSITE" id="PS51296"/>
    </source>
</evidence>
<dbReference type="Pfam" id="PF00355">
    <property type="entry name" value="Rieske"/>
    <property type="match status" value="1"/>
</dbReference>
<dbReference type="GO" id="GO:0016491">
    <property type="term" value="F:oxidoreductase activity"/>
    <property type="evidence" value="ECO:0007669"/>
    <property type="project" value="UniProtKB-KW"/>
</dbReference>
<dbReference type="EMBL" id="CP012159">
    <property type="protein sequence ID" value="AKT40981.1"/>
    <property type="molecule type" value="Genomic_DNA"/>
</dbReference>
<dbReference type="RefSeq" id="WP_082362781.1">
    <property type="nucleotide sequence ID" value="NZ_CP012159.1"/>
</dbReference>
<dbReference type="PROSITE" id="PS51296">
    <property type="entry name" value="RIESKE"/>
    <property type="match status" value="1"/>
</dbReference>
<feature type="domain" description="Rieske" evidence="7">
    <location>
        <begin position="36"/>
        <end position="140"/>
    </location>
</feature>
<sequence>MLSPAPRETTSSADDATDAPHDTTSTRDAPFLLDHWHILLDAARLGTRPMTVTRFGQQLVLWRDADGRPVAQDARCPHRGADLGLGRVVDGALECPYHGFRFAPEGHCVRVPCAGKHARIRKDLVTRRHEVREARGFLWIFWGAPRDTYPPLPWFDAMPEDTRRSATITLTWDVPFARVVEGNLDLHHFPFAHRHFAHGMGHLLDPYDVRVDGPVVHTRGVLRKDDGTPHDGKKGMAFQLSMHFPGILFADFGMRVRGIGGITPIDEGNTLVVFRYHVDVPILGGLLAWLSLLVDGHLVQRDDHRMLRASTPARHDLRQYKLVHADAGIAAWHKLYRRALRAQAAASLTAGKRALPLIQA</sequence>
<keyword evidence="5" id="KW-0411">Iron-sulfur</keyword>
<dbReference type="InterPro" id="IPR050584">
    <property type="entry name" value="Cholesterol_7-desaturase"/>
</dbReference>
<keyword evidence="1" id="KW-0001">2Fe-2S</keyword>
<dbReference type="Pfam" id="PF19112">
    <property type="entry name" value="VanA_C"/>
    <property type="match status" value="1"/>
</dbReference>
<dbReference type="GO" id="GO:0051537">
    <property type="term" value="F:2 iron, 2 sulfur cluster binding"/>
    <property type="evidence" value="ECO:0007669"/>
    <property type="project" value="UniProtKB-KW"/>
</dbReference>
<dbReference type="STRING" id="52.CMC5_051380"/>
<dbReference type="InterPro" id="IPR044043">
    <property type="entry name" value="VanA_C_cat"/>
</dbReference>
<protein>
    <submittedName>
        <fullName evidence="8">(2Fe-2S)-binding protein</fullName>
    </submittedName>
</protein>